<keyword evidence="7" id="KW-1185">Reference proteome</keyword>
<dbReference type="Pfam" id="PF12848">
    <property type="entry name" value="ABC_tran_Xtn"/>
    <property type="match status" value="1"/>
</dbReference>
<keyword evidence="2" id="KW-0547">Nucleotide-binding</keyword>
<keyword evidence="3" id="KW-0067">ATP-binding</keyword>
<evidence type="ECO:0000313" key="7">
    <source>
        <dbReference type="Proteomes" id="UP001178507"/>
    </source>
</evidence>
<dbReference type="InterPro" id="IPR003593">
    <property type="entry name" value="AAA+_ATPase"/>
</dbReference>
<feature type="region of interest" description="Disordered" evidence="4">
    <location>
        <begin position="36"/>
        <end position="63"/>
    </location>
</feature>
<evidence type="ECO:0000313" key="6">
    <source>
        <dbReference type="EMBL" id="CAJ1380398.1"/>
    </source>
</evidence>
<dbReference type="EMBL" id="CAUJNA010000709">
    <property type="protein sequence ID" value="CAJ1380398.1"/>
    <property type="molecule type" value="Genomic_DNA"/>
</dbReference>
<dbReference type="Pfam" id="PF00005">
    <property type="entry name" value="ABC_tran"/>
    <property type="match status" value="1"/>
</dbReference>
<dbReference type="PROSITE" id="PS50893">
    <property type="entry name" value="ABC_TRANSPORTER_2"/>
    <property type="match status" value="1"/>
</dbReference>
<evidence type="ECO:0000256" key="2">
    <source>
        <dbReference type="ARBA" id="ARBA00022741"/>
    </source>
</evidence>
<dbReference type="CDD" id="cd03221">
    <property type="entry name" value="ABCF_EF-3"/>
    <property type="match status" value="1"/>
</dbReference>
<dbReference type="PROSITE" id="PS00211">
    <property type="entry name" value="ABC_TRANSPORTER_1"/>
    <property type="match status" value="1"/>
</dbReference>
<protein>
    <recommendedName>
        <fullName evidence="5">ABC transporter domain-containing protein</fullName>
    </recommendedName>
</protein>
<feature type="non-terminal residue" evidence="6">
    <location>
        <position position="364"/>
    </location>
</feature>
<dbReference type="InterPro" id="IPR017871">
    <property type="entry name" value="ABC_transporter-like_CS"/>
</dbReference>
<keyword evidence="1" id="KW-0677">Repeat</keyword>
<dbReference type="InterPro" id="IPR003439">
    <property type="entry name" value="ABC_transporter-like_ATP-bd"/>
</dbReference>
<proteinExistence type="predicted"/>
<dbReference type="GO" id="GO:0005524">
    <property type="term" value="F:ATP binding"/>
    <property type="evidence" value="ECO:0007669"/>
    <property type="project" value="UniProtKB-KW"/>
</dbReference>
<dbReference type="SMART" id="SM00382">
    <property type="entry name" value="AAA"/>
    <property type="match status" value="1"/>
</dbReference>
<dbReference type="InterPro" id="IPR027417">
    <property type="entry name" value="P-loop_NTPase"/>
</dbReference>
<dbReference type="PANTHER" id="PTHR19211:SF95">
    <property type="entry name" value="ABC TRANSPORTER F FAMILY MEMBER 2"/>
    <property type="match status" value="1"/>
</dbReference>
<gene>
    <name evidence="6" type="ORF">EVOR1521_LOCUS8348</name>
</gene>
<dbReference type="InterPro" id="IPR032781">
    <property type="entry name" value="ABC_tran_Xtn"/>
</dbReference>
<dbReference type="Proteomes" id="UP001178507">
    <property type="component" value="Unassembled WGS sequence"/>
</dbReference>
<accession>A0AA36I3I9</accession>
<evidence type="ECO:0000259" key="5">
    <source>
        <dbReference type="PROSITE" id="PS50893"/>
    </source>
</evidence>
<reference evidence="6" key="1">
    <citation type="submission" date="2023-08" db="EMBL/GenBank/DDBJ databases">
        <authorList>
            <person name="Chen Y."/>
            <person name="Shah S."/>
            <person name="Dougan E. K."/>
            <person name="Thang M."/>
            <person name="Chan C."/>
        </authorList>
    </citation>
    <scope>NUCLEOTIDE SEQUENCE</scope>
</reference>
<dbReference type="InterPro" id="IPR050611">
    <property type="entry name" value="ABCF"/>
</dbReference>
<organism evidence="6 7">
    <name type="scientific">Effrenium voratum</name>
    <dbReference type="NCBI Taxonomy" id="2562239"/>
    <lineage>
        <taxon>Eukaryota</taxon>
        <taxon>Sar</taxon>
        <taxon>Alveolata</taxon>
        <taxon>Dinophyceae</taxon>
        <taxon>Suessiales</taxon>
        <taxon>Symbiodiniaceae</taxon>
        <taxon>Effrenium</taxon>
    </lineage>
</organism>
<dbReference type="SUPFAM" id="SSF52540">
    <property type="entry name" value="P-loop containing nucleoside triphosphate hydrolases"/>
    <property type="match status" value="1"/>
</dbReference>
<dbReference type="Gene3D" id="3.40.50.300">
    <property type="entry name" value="P-loop containing nucleotide triphosphate hydrolases"/>
    <property type="match status" value="1"/>
</dbReference>
<comment type="caution">
    <text evidence="6">The sequence shown here is derived from an EMBL/GenBank/DDBJ whole genome shotgun (WGS) entry which is preliminary data.</text>
</comment>
<evidence type="ECO:0000256" key="4">
    <source>
        <dbReference type="SAM" id="MobiDB-lite"/>
    </source>
</evidence>
<name>A0AA36I3I9_9DINO</name>
<dbReference type="PANTHER" id="PTHR19211">
    <property type="entry name" value="ATP-BINDING TRANSPORT PROTEIN-RELATED"/>
    <property type="match status" value="1"/>
</dbReference>
<evidence type="ECO:0000256" key="1">
    <source>
        <dbReference type="ARBA" id="ARBA00022737"/>
    </source>
</evidence>
<feature type="domain" description="ABC transporter" evidence="5">
    <location>
        <begin position="82"/>
        <end position="342"/>
    </location>
</feature>
<dbReference type="FunFam" id="3.40.50.300:FF:000011">
    <property type="entry name" value="Putative ABC transporter ATP-binding component"/>
    <property type="match status" value="1"/>
</dbReference>
<dbReference type="AlphaFoldDB" id="A0AA36I3I9"/>
<sequence>MTQAPRGQEDERSRRKVQEVDPDAYYRLKLADRDDWKDEYAPDSDDEEEEEEEEPVKRRRGADDQVDFSFLQRGEVEGKITVGIKEVAVRLGGRMILQDASWTVRTGEKLALVGANGCGKTTQLRVLLGQLTPEQGQVVKSPPNAKIAILEQSFVDDLNLENTLRQEILSAVPQQKAVMDEMEEVEKALEANPEDPDEMQTLVDRLQELSDQKDLLGVDKLEQTLAFVMKQVGFLSEDMDRKVGLFSGGWKVRIGMSKLFMMRPDVILLDEPTNHLDLKAVEWIEEFLKQQDLPFVIVTHDREFMNRVATRVVETVEGMTYSYDGNYASFMQQKETKMLNWRKKWELQEKKRKEIEAYIKANRG</sequence>
<evidence type="ECO:0000256" key="3">
    <source>
        <dbReference type="ARBA" id="ARBA00022840"/>
    </source>
</evidence>
<dbReference type="GO" id="GO:0016887">
    <property type="term" value="F:ATP hydrolysis activity"/>
    <property type="evidence" value="ECO:0007669"/>
    <property type="project" value="InterPro"/>
</dbReference>
<feature type="compositionally biased region" description="Acidic residues" evidence="4">
    <location>
        <begin position="41"/>
        <end position="54"/>
    </location>
</feature>